<evidence type="ECO:0000256" key="3">
    <source>
        <dbReference type="ARBA" id="ARBA00022763"/>
    </source>
</evidence>
<evidence type="ECO:0000256" key="4">
    <source>
        <dbReference type="ARBA" id="ARBA00023172"/>
    </source>
</evidence>
<dbReference type="AlphaFoldDB" id="A0A6A6RI30"/>
<dbReference type="GO" id="GO:0005634">
    <property type="term" value="C:nucleus"/>
    <property type="evidence" value="ECO:0007669"/>
    <property type="project" value="UniProtKB-SubCell"/>
</dbReference>
<keyword evidence="12" id="KW-1185">Reference proteome</keyword>
<proteinExistence type="inferred from homology"/>
<keyword evidence="5 7" id="KW-0234">DNA repair</keyword>
<feature type="domain" description="Non-structural maintenance of chromosome element 4 C-terminal" evidence="9">
    <location>
        <begin position="405"/>
        <end position="492"/>
    </location>
</feature>
<reference evidence="11" key="1">
    <citation type="journal article" date="2020" name="Stud. Mycol.">
        <title>101 Dothideomycetes genomes: a test case for predicting lifestyles and emergence of pathogens.</title>
        <authorList>
            <person name="Haridas S."/>
            <person name="Albert R."/>
            <person name="Binder M."/>
            <person name="Bloem J."/>
            <person name="Labutti K."/>
            <person name="Salamov A."/>
            <person name="Andreopoulos B."/>
            <person name="Baker S."/>
            <person name="Barry K."/>
            <person name="Bills G."/>
            <person name="Bluhm B."/>
            <person name="Cannon C."/>
            <person name="Castanera R."/>
            <person name="Culley D."/>
            <person name="Daum C."/>
            <person name="Ezra D."/>
            <person name="Gonzalez J."/>
            <person name="Henrissat B."/>
            <person name="Kuo A."/>
            <person name="Liang C."/>
            <person name="Lipzen A."/>
            <person name="Lutzoni F."/>
            <person name="Magnuson J."/>
            <person name="Mondo S."/>
            <person name="Nolan M."/>
            <person name="Ohm R."/>
            <person name="Pangilinan J."/>
            <person name="Park H.-J."/>
            <person name="Ramirez L."/>
            <person name="Alfaro M."/>
            <person name="Sun H."/>
            <person name="Tritt A."/>
            <person name="Yoshinaga Y."/>
            <person name="Zwiers L.-H."/>
            <person name="Turgeon B."/>
            <person name="Goodwin S."/>
            <person name="Spatafora J."/>
            <person name="Crous P."/>
            <person name="Grigoriev I."/>
        </authorList>
    </citation>
    <scope>NUCLEOTIDE SEQUENCE</scope>
    <source>
        <strain evidence="11">CBS 473.64</strain>
    </source>
</reference>
<dbReference type="InterPro" id="IPR014854">
    <property type="entry name" value="Nse4_C"/>
</dbReference>
<feature type="region of interest" description="Disordered" evidence="8">
    <location>
        <begin position="312"/>
        <end position="347"/>
    </location>
</feature>
<feature type="compositionally biased region" description="Polar residues" evidence="8">
    <location>
        <begin position="1"/>
        <end position="24"/>
    </location>
</feature>
<dbReference type="OrthoDB" id="361242at2759"/>
<dbReference type="PANTHER" id="PTHR16140">
    <property type="entry name" value="NON-STRUCTURAL MAINTENANCE OF CHROMOSOMES ELEMENT 4"/>
    <property type="match status" value="1"/>
</dbReference>
<evidence type="ECO:0000313" key="12">
    <source>
        <dbReference type="Proteomes" id="UP000799753"/>
    </source>
</evidence>
<protein>
    <recommendedName>
        <fullName evidence="7">Non-structural maintenance of chromosomes element 4</fullName>
    </recommendedName>
</protein>
<feature type="region of interest" description="Disordered" evidence="8">
    <location>
        <begin position="1"/>
        <end position="128"/>
    </location>
</feature>
<evidence type="ECO:0000256" key="7">
    <source>
        <dbReference type="RuleBase" id="RU365071"/>
    </source>
</evidence>
<organism evidence="11 12">
    <name type="scientific">Massarina eburnea CBS 473.64</name>
    <dbReference type="NCBI Taxonomy" id="1395130"/>
    <lineage>
        <taxon>Eukaryota</taxon>
        <taxon>Fungi</taxon>
        <taxon>Dikarya</taxon>
        <taxon>Ascomycota</taxon>
        <taxon>Pezizomycotina</taxon>
        <taxon>Dothideomycetes</taxon>
        <taxon>Pleosporomycetidae</taxon>
        <taxon>Pleosporales</taxon>
        <taxon>Massarineae</taxon>
        <taxon>Massarinaceae</taxon>
        <taxon>Massarina</taxon>
    </lineage>
</organism>
<dbReference type="GO" id="GO:0006310">
    <property type="term" value="P:DNA recombination"/>
    <property type="evidence" value="ECO:0007669"/>
    <property type="project" value="UniProtKB-UniRule"/>
</dbReference>
<evidence type="ECO:0000256" key="1">
    <source>
        <dbReference type="ARBA" id="ARBA00004123"/>
    </source>
</evidence>
<comment type="similarity">
    <text evidence="2 7">Belongs to the NSE4 family.</text>
</comment>
<evidence type="ECO:0000259" key="9">
    <source>
        <dbReference type="Pfam" id="PF08743"/>
    </source>
</evidence>
<dbReference type="InterPro" id="IPR029225">
    <property type="entry name" value="Nse4_Nse3-bd"/>
</dbReference>
<evidence type="ECO:0000256" key="8">
    <source>
        <dbReference type="SAM" id="MobiDB-lite"/>
    </source>
</evidence>
<dbReference type="Proteomes" id="UP000799753">
    <property type="component" value="Unassembled WGS sequence"/>
</dbReference>
<comment type="function">
    <text evidence="7">Component of the SMC5-SMC6 complex, that promotes sister chromatid alignment after DNA damage and facilitates double-stranded DNA breaks (DSBs) repair via homologous recombination between sister chromatids.</text>
</comment>
<dbReference type="InterPro" id="IPR027786">
    <property type="entry name" value="Nse4/EID"/>
</dbReference>
<evidence type="ECO:0000256" key="5">
    <source>
        <dbReference type="ARBA" id="ARBA00023204"/>
    </source>
</evidence>
<keyword evidence="6 7" id="KW-0539">Nucleus</keyword>
<keyword evidence="3 7" id="KW-0227">DNA damage</keyword>
<feature type="compositionally biased region" description="Low complexity" evidence="8">
    <location>
        <begin position="249"/>
        <end position="266"/>
    </location>
</feature>
<accession>A0A6A6RI30</accession>
<comment type="subcellular location">
    <subcellularLocation>
        <location evidence="1 7">Nucleus</location>
    </subcellularLocation>
</comment>
<dbReference type="GO" id="GO:0030915">
    <property type="term" value="C:Smc5-Smc6 complex"/>
    <property type="evidence" value="ECO:0007669"/>
    <property type="project" value="UniProtKB-UniRule"/>
</dbReference>
<keyword evidence="4 7" id="KW-0233">DNA recombination</keyword>
<feature type="compositionally biased region" description="Polar residues" evidence="8">
    <location>
        <begin position="33"/>
        <end position="42"/>
    </location>
</feature>
<feature type="compositionally biased region" description="Polar residues" evidence="8">
    <location>
        <begin position="93"/>
        <end position="104"/>
    </location>
</feature>
<evidence type="ECO:0000259" key="10">
    <source>
        <dbReference type="Pfam" id="PF15412"/>
    </source>
</evidence>
<sequence>MARLNTHTSATPQTRSSTPSTLNSLYRDPTPLSRANASTARQSSYSVVSPSPPSPNSDKENDLPPSRETTSRPRDKATVSTMTGRKRGPRPSTPDSGSASLANTSKRRRTNDYEHGLEEGEEEVEGLPTPDAEEDMLKFYNPNQDPGQRRAVLLSIREQNRNIDDNRDQIVTGDGTEIIGEVEKMNHNMGKVRQTADAVRDSSTFLKVTDMASRHLKNCGQMRAGVGIDVDNFVSKCWHFMKFGHAPAAGEAAAPTQARNRRQTQQAEDDDDDDVNEGLDWALLGRNVCFASNRRPPTSSFLLGPLSLQKRARTVQSKRARSQRQPLGPATRPQELRQEDIQQSENTNLTHLVKGIRRRLEEHIISGSEKIEKELEEGDGEDAEGFFAACSRYRVYETPDGEPAVSLFDFAVNPNSFGQTVENLFYISFLIKEGNAKILVDDDNLPLLVPAQTLSVGEHRAQNMEKQQAIFSLDYQTWQDLIEAFNIKESLIPHRVSEQAKVASGGWYG</sequence>
<dbReference type="PANTHER" id="PTHR16140:SF0">
    <property type="entry name" value="NON-STRUCTURAL MAINTENANCE OF CHROMOSOMES ELEMENT 4"/>
    <property type="match status" value="1"/>
</dbReference>
<evidence type="ECO:0000256" key="6">
    <source>
        <dbReference type="ARBA" id="ARBA00023242"/>
    </source>
</evidence>
<comment type="subunit">
    <text evidence="7">Component of the SMC5-SMC6 complex.</text>
</comment>
<evidence type="ECO:0000256" key="2">
    <source>
        <dbReference type="ARBA" id="ARBA00008997"/>
    </source>
</evidence>
<feature type="compositionally biased region" description="Acidic residues" evidence="8">
    <location>
        <begin position="267"/>
        <end position="276"/>
    </location>
</feature>
<evidence type="ECO:0000313" key="11">
    <source>
        <dbReference type="EMBL" id="KAF2634805.1"/>
    </source>
</evidence>
<gene>
    <name evidence="11" type="ORF">P280DRAFT_474394</name>
</gene>
<feature type="compositionally biased region" description="Basic residues" evidence="8">
    <location>
        <begin position="312"/>
        <end position="322"/>
    </location>
</feature>
<feature type="region of interest" description="Disordered" evidence="8">
    <location>
        <begin position="249"/>
        <end position="276"/>
    </location>
</feature>
<feature type="domain" description="Nse4/EID protein Nse3/MAGE-binding" evidence="10">
    <location>
        <begin position="201"/>
        <end position="273"/>
    </location>
</feature>
<dbReference type="Pfam" id="PF08743">
    <property type="entry name" value="Nse4_C"/>
    <property type="match status" value="1"/>
</dbReference>
<dbReference type="GO" id="GO:0006281">
    <property type="term" value="P:DNA repair"/>
    <property type="evidence" value="ECO:0007669"/>
    <property type="project" value="UniProtKB-UniRule"/>
</dbReference>
<dbReference type="Pfam" id="PF15412">
    <property type="entry name" value="Nse4-Nse3_bdg"/>
    <property type="match status" value="1"/>
</dbReference>
<name>A0A6A6RI30_9PLEO</name>
<dbReference type="EMBL" id="MU006814">
    <property type="protein sequence ID" value="KAF2634805.1"/>
    <property type="molecule type" value="Genomic_DNA"/>
</dbReference>